<reference evidence="8 9" key="1">
    <citation type="submission" date="2020-03" db="EMBL/GenBank/DDBJ databases">
        <title>Sequencing the genomes of 1000 actinobacteria strains.</title>
        <authorList>
            <person name="Klenk H.-P."/>
        </authorList>
    </citation>
    <scope>NUCLEOTIDE SEQUENCE [LARGE SCALE GENOMIC DNA]</scope>
    <source>
        <strain evidence="8 9">DSM 45668</strain>
    </source>
</reference>
<comment type="caution">
    <text evidence="8">The sequence shown here is derived from an EMBL/GenBank/DDBJ whole genome shotgun (WGS) entry which is preliminary data.</text>
</comment>
<dbReference type="InterPro" id="IPR018076">
    <property type="entry name" value="T2SS_GspF_dom"/>
</dbReference>
<name>A0ABX0SMA7_9PSEU</name>
<keyword evidence="2" id="KW-1003">Cell membrane</keyword>
<keyword evidence="9" id="KW-1185">Reference proteome</keyword>
<evidence type="ECO:0000256" key="1">
    <source>
        <dbReference type="ARBA" id="ARBA00004651"/>
    </source>
</evidence>
<evidence type="ECO:0000256" key="3">
    <source>
        <dbReference type="ARBA" id="ARBA00022692"/>
    </source>
</evidence>
<proteinExistence type="predicted"/>
<evidence type="ECO:0000313" key="9">
    <source>
        <dbReference type="Proteomes" id="UP000754495"/>
    </source>
</evidence>
<dbReference type="PANTHER" id="PTHR35007">
    <property type="entry name" value="INTEGRAL MEMBRANE PROTEIN-RELATED"/>
    <property type="match status" value="1"/>
</dbReference>
<feature type="transmembrane region" description="Helical" evidence="6">
    <location>
        <begin position="6"/>
        <end position="26"/>
    </location>
</feature>
<keyword evidence="3 6" id="KW-0812">Transmembrane</keyword>
<evidence type="ECO:0000313" key="8">
    <source>
        <dbReference type="EMBL" id="NIH78109.1"/>
    </source>
</evidence>
<dbReference type="PANTHER" id="PTHR35007:SF4">
    <property type="entry name" value="CONSERVED TRANSMEMBRANE PROTEIN-RELATED"/>
    <property type="match status" value="1"/>
</dbReference>
<keyword evidence="4 6" id="KW-1133">Transmembrane helix</keyword>
<evidence type="ECO:0000259" key="7">
    <source>
        <dbReference type="Pfam" id="PF00482"/>
    </source>
</evidence>
<gene>
    <name evidence="8" type="ORF">FHX46_000639</name>
</gene>
<feature type="transmembrane region" description="Helical" evidence="6">
    <location>
        <begin position="154"/>
        <end position="173"/>
    </location>
</feature>
<evidence type="ECO:0000256" key="5">
    <source>
        <dbReference type="ARBA" id="ARBA00023136"/>
    </source>
</evidence>
<evidence type="ECO:0000256" key="2">
    <source>
        <dbReference type="ARBA" id="ARBA00022475"/>
    </source>
</evidence>
<dbReference type="EMBL" id="JAANOU010000001">
    <property type="protein sequence ID" value="NIH78109.1"/>
    <property type="molecule type" value="Genomic_DNA"/>
</dbReference>
<dbReference type="RefSeq" id="WP_313886006.1">
    <property type="nucleotide sequence ID" value="NZ_JAANOU010000001.1"/>
</dbReference>
<evidence type="ECO:0000256" key="4">
    <source>
        <dbReference type="ARBA" id="ARBA00022989"/>
    </source>
</evidence>
<keyword evidence="5 6" id="KW-0472">Membrane</keyword>
<protein>
    <submittedName>
        <fullName evidence="8">Tight adherence protein B</fullName>
    </submittedName>
</protein>
<feature type="transmembrane region" description="Helical" evidence="6">
    <location>
        <begin position="193"/>
        <end position="210"/>
    </location>
</feature>
<feature type="domain" description="Type II secretion system protein GspF" evidence="7">
    <location>
        <begin position="49"/>
        <end position="172"/>
    </location>
</feature>
<accession>A0ABX0SMA7</accession>
<comment type="subcellular location">
    <subcellularLocation>
        <location evidence="1">Cell membrane</location>
        <topology evidence="1">Multi-pass membrane protein</topology>
    </subcellularLocation>
</comment>
<dbReference type="Proteomes" id="UP000754495">
    <property type="component" value="Unassembled WGS sequence"/>
</dbReference>
<sequence length="219" mass="22354">MALVPVLFLVPPMVCAAGVLLGWAGWHRWRARRAAKTGLAMRRALAEALHAMVVDLRAGAPPALAAESAAADAAPPVADILEAVSGAARLGSDLAAALATVPTADPLLPARGRLVRAWVLSQRHGLPLADLLDAVRRDISAELRFTSQAEAAMAGPRASAAVLAALPGFGLLLGEGMGAHPVHILLATGGGNLLLLLGTGLVIAGGTWSARITRRGALR</sequence>
<evidence type="ECO:0000256" key="6">
    <source>
        <dbReference type="SAM" id="Phobius"/>
    </source>
</evidence>
<organism evidence="8 9">
    <name type="scientific">Amycolatopsis viridis</name>
    <dbReference type="NCBI Taxonomy" id="185678"/>
    <lineage>
        <taxon>Bacteria</taxon>
        <taxon>Bacillati</taxon>
        <taxon>Actinomycetota</taxon>
        <taxon>Actinomycetes</taxon>
        <taxon>Pseudonocardiales</taxon>
        <taxon>Pseudonocardiaceae</taxon>
        <taxon>Amycolatopsis</taxon>
    </lineage>
</organism>
<dbReference type="Pfam" id="PF00482">
    <property type="entry name" value="T2SSF"/>
    <property type="match status" value="1"/>
</dbReference>